<dbReference type="NCBIfam" id="TIGR00231">
    <property type="entry name" value="small_GTP"/>
    <property type="match status" value="1"/>
</dbReference>
<keyword evidence="7" id="KW-1185">Reference proteome</keyword>
<dbReference type="SUPFAM" id="SSF52540">
    <property type="entry name" value="P-loop containing nucleoside triphosphate hydrolases"/>
    <property type="match status" value="1"/>
</dbReference>
<proteinExistence type="inferred from homology"/>
<evidence type="ECO:0000256" key="4">
    <source>
        <dbReference type="SAM" id="MobiDB-lite"/>
    </source>
</evidence>
<dbReference type="InterPro" id="IPR005225">
    <property type="entry name" value="Small_GTP-bd"/>
</dbReference>
<dbReference type="InterPro" id="IPR006689">
    <property type="entry name" value="Small_GTPase_ARF/SAR"/>
</dbReference>
<dbReference type="PROSITE" id="PS51417">
    <property type="entry name" value="ARF"/>
    <property type="match status" value="1"/>
</dbReference>
<dbReference type="PROSITE" id="PS00108">
    <property type="entry name" value="PROTEIN_KINASE_ST"/>
    <property type="match status" value="1"/>
</dbReference>
<dbReference type="Pfam" id="PF00025">
    <property type="entry name" value="Arf"/>
    <property type="match status" value="1"/>
</dbReference>
<evidence type="ECO:0000313" key="7">
    <source>
        <dbReference type="Proteomes" id="UP001281761"/>
    </source>
</evidence>
<dbReference type="InterPro" id="IPR008271">
    <property type="entry name" value="Ser/Thr_kinase_AS"/>
</dbReference>
<comment type="caution">
    <text evidence="6">The sequence shown here is derived from an EMBL/GenBank/DDBJ whole genome shotgun (WGS) entry which is preliminary data.</text>
</comment>
<sequence>MGGQIAKLISGLWARKPSSIVMIGLDAAGKTTVLRQLQLGEVAITNPTVGFNVETIMFENLKMTIWDLGGQKTIRVLWSEYYQNTNGVVFVIDCLDRARICCGQEKLCQACASCELLEALQSPDLANVPVLVLANKQDHPQAVRPDECSRLLGLADLPSNWRWHIQGCSALLNQGNTDGVYIVVLDGEYLAAKIFDNSTVALMEFNTSSILKACRIENRFIRGVHHCLKNVETDQHVLFLDYSDQGDLSNVIRTIRDFGIPEPLAKRLLYMLLSGLTDLHKHGFMHRDIKPDNLLLSYNPTTQKVRLVISDFVFLKRVSDGSSPMITANHTICGTPLYMPLEVMLEQPYNHKLDVWASGCILYELLTGEHPFPTESIVQLRRKIQAGPNLNHPLLVPLTNANPDLLDLLQKMFDPAIPTRIDTLGDTLLSHPYFTSSNPKVGMDNVELGWDEFQFLKSGCVGYQPSHPPQMTQTHPQTQTLTQTLDSIRLRGSLVEQVPQPQTLLETTIVTHDYEPHSNESVPSTVAPAHQDSPESSEGRTHSPHRNTEAVGGCVQNERENESNSQPPSQVPQKPTRFGRRAGRVGEARGKVRMACEFCGVAVEIEKMEDHIQQMRQDEVQKRKEEEKRRKEDEQNRIKMREEEEKRIKMREEEEKRIKMREEEEKRIKMREEEEKRIKMREEEEKRKRKEAKAKKEQEQRQKVEERRKAEEERKRAFEQIQMKKREEERKRKEEEERKRKVEQTQREKEEKRKRKKEKRRKEEEESSDEEEEERLRIIEQNLMKMKEEIRQQEEEEEESSEELRRVIKEEEDR</sequence>
<dbReference type="PROSITE" id="PS50011">
    <property type="entry name" value="PROTEIN_KINASE_DOM"/>
    <property type="match status" value="1"/>
</dbReference>
<dbReference type="Proteomes" id="UP001281761">
    <property type="component" value="Unassembled WGS sequence"/>
</dbReference>
<dbReference type="InterPro" id="IPR011009">
    <property type="entry name" value="Kinase-like_dom_sf"/>
</dbReference>
<dbReference type="InterPro" id="IPR027417">
    <property type="entry name" value="P-loop_NTPase"/>
</dbReference>
<feature type="compositionally biased region" description="Basic and acidic residues" evidence="4">
    <location>
        <begin position="614"/>
        <end position="686"/>
    </location>
</feature>
<dbReference type="SUPFAM" id="SSF56112">
    <property type="entry name" value="Protein kinase-like (PK-like)"/>
    <property type="match status" value="1"/>
</dbReference>
<evidence type="ECO:0000256" key="2">
    <source>
        <dbReference type="ARBA" id="ARBA00022741"/>
    </source>
</evidence>
<feature type="compositionally biased region" description="Basic and acidic residues" evidence="4">
    <location>
        <begin position="802"/>
        <end position="814"/>
    </location>
</feature>
<evidence type="ECO:0000313" key="6">
    <source>
        <dbReference type="EMBL" id="KAK2955098.1"/>
    </source>
</evidence>
<evidence type="ECO:0000259" key="5">
    <source>
        <dbReference type="PROSITE" id="PS50011"/>
    </source>
</evidence>
<feature type="region of interest" description="Disordered" evidence="4">
    <location>
        <begin position="515"/>
        <end position="585"/>
    </location>
</feature>
<feature type="compositionally biased region" description="Basic and acidic residues" evidence="4">
    <location>
        <begin position="694"/>
        <end position="751"/>
    </location>
</feature>
<keyword evidence="3" id="KW-0342">GTP-binding</keyword>
<keyword evidence="2" id="KW-0547">Nucleotide-binding</keyword>
<dbReference type="InterPro" id="IPR001245">
    <property type="entry name" value="Ser-Thr/Tyr_kinase_cat_dom"/>
</dbReference>
<dbReference type="InterPro" id="IPR000719">
    <property type="entry name" value="Prot_kinase_dom"/>
</dbReference>
<dbReference type="PANTHER" id="PTHR24348">
    <property type="entry name" value="SERINE/THREONINE-PROTEIN KINASE UNC-51-RELATED"/>
    <property type="match status" value="1"/>
</dbReference>
<feature type="domain" description="Protein kinase" evidence="5">
    <location>
        <begin position="166"/>
        <end position="434"/>
    </location>
</feature>
<dbReference type="CDD" id="cd00878">
    <property type="entry name" value="Arf_Arl"/>
    <property type="match status" value="1"/>
</dbReference>
<dbReference type="SMART" id="SM00178">
    <property type="entry name" value="SAR"/>
    <property type="match status" value="1"/>
</dbReference>
<evidence type="ECO:0000256" key="3">
    <source>
        <dbReference type="ARBA" id="ARBA00023134"/>
    </source>
</evidence>
<feature type="compositionally biased region" description="Polar residues" evidence="4">
    <location>
        <begin position="563"/>
        <end position="573"/>
    </location>
</feature>
<gene>
    <name evidence="6" type="ORF">BLNAU_10029</name>
</gene>
<reference evidence="6 7" key="1">
    <citation type="journal article" date="2022" name="bioRxiv">
        <title>Genomics of Preaxostyla Flagellates Illuminates Evolutionary Transitions and the Path Towards Mitochondrial Loss.</title>
        <authorList>
            <person name="Novak L.V.F."/>
            <person name="Treitli S.C."/>
            <person name="Pyrih J."/>
            <person name="Halakuc P."/>
            <person name="Pipaliya S.V."/>
            <person name="Vacek V."/>
            <person name="Brzon O."/>
            <person name="Soukal P."/>
            <person name="Eme L."/>
            <person name="Dacks J.B."/>
            <person name="Karnkowska A."/>
            <person name="Elias M."/>
            <person name="Hampl V."/>
        </authorList>
    </citation>
    <scope>NUCLEOTIDE SEQUENCE [LARGE SCALE GENOMIC DNA]</scope>
    <source>
        <strain evidence="6">NAU3</strain>
        <tissue evidence="6">Gut</tissue>
    </source>
</reference>
<dbReference type="InterPro" id="IPR045269">
    <property type="entry name" value="Atg1-like"/>
</dbReference>
<dbReference type="Gene3D" id="3.40.50.300">
    <property type="entry name" value="P-loop containing nucleotide triphosphate hydrolases"/>
    <property type="match status" value="1"/>
</dbReference>
<evidence type="ECO:0000256" key="1">
    <source>
        <dbReference type="ARBA" id="ARBA00008171"/>
    </source>
</evidence>
<dbReference type="SMART" id="SM00220">
    <property type="entry name" value="S_TKc"/>
    <property type="match status" value="1"/>
</dbReference>
<feature type="region of interest" description="Disordered" evidence="4">
    <location>
        <begin position="614"/>
        <end position="814"/>
    </location>
</feature>
<dbReference type="SMART" id="SM00177">
    <property type="entry name" value="ARF"/>
    <property type="match status" value="1"/>
</dbReference>
<dbReference type="Pfam" id="PF07714">
    <property type="entry name" value="PK_Tyr_Ser-Thr"/>
    <property type="match status" value="1"/>
</dbReference>
<organism evidence="6 7">
    <name type="scientific">Blattamonas nauphoetae</name>
    <dbReference type="NCBI Taxonomy" id="2049346"/>
    <lineage>
        <taxon>Eukaryota</taxon>
        <taxon>Metamonada</taxon>
        <taxon>Preaxostyla</taxon>
        <taxon>Oxymonadida</taxon>
        <taxon>Blattamonas</taxon>
    </lineage>
</organism>
<dbReference type="EMBL" id="JARBJD010000071">
    <property type="protein sequence ID" value="KAK2955098.1"/>
    <property type="molecule type" value="Genomic_DNA"/>
</dbReference>
<protein>
    <submittedName>
        <fullName evidence="6">ADP-ribosylation factor</fullName>
    </submittedName>
</protein>
<accession>A0ABQ9XUE4</accession>
<dbReference type="Gene3D" id="1.10.510.10">
    <property type="entry name" value="Transferase(Phosphotransferase) domain 1"/>
    <property type="match status" value="1"/>
</dbReference>
<dbReference type="PRINTS" id="PR00328">
    <property type="entry name" value="SAR1GTPBP"/>
</dbReference>
<comment type="similarity">
    <text evidence="1">Belongs to the protein kinase superfamily. TKL Ser/Thr protein kinase family. ROCO subfamily.</text>
</comment>
<name>A0ABQ9XUE4_9EUKA</name>